<dbReference type="InterPro" id="IPR016899">
    <property type="entry name" value="mRNA_G-N7_MeTrfase_euk"/>
</dbReference>
<comment type="subcellular location">
    <subcellularLocation>
        <location evidence="1 10">Nucleus</location>
    </subcellularLocation>
</comment>
<feature type="site" description="mRNA cap binding" evidence="12">
    <location>
        <position position="100"/>
    </location>
</feature>
<evidence type="ECO:0000256" key="10">
    <source>
        <dbReference type="PIRNR" id="PIRNR028762"/>
    </source>
</evidence>
<comment type="catalytic activity">
    <reaction evidence="9">
        <text>a 5'-end (5'-triphosphoguanosine)-ribonucleoside in mRNA + S-adenosyl-L-methionine = a 5'-end (N(7)-methyl 5'-triphosphoguanosine)-ribonucleoside in mRNA + S-adenosyl-L-homocysteine</text>
        <dbReference type="Rhea" id="RHEA:67008"/>
        <dbReference type="Rhea" id="RHEA-COMP:17166"/>
        <dbReference type="Rhea" id="RHEA-COMP:17167"/>
        <dbReference type="ChEBI" id="CHEBI:57856"/>
        <dbReference type="ChEBI" id="CHEBI:59789"/>
        <dbReference type="ChEBI" id="CHEBI:156461"/>
        <dbReference type="ChEBI" id="CHEBI:167617"/>
        <dbReference type="EC" id="2.1.1.56"/>
    </reaction>
</comment>
<feature type="site" description="mRNA cap binding" evidence="12">
    <location>
        <position position="258"/>
    </location>
</feature>
<dbReference type="InterPro" id="IPR039753">
    <property type="entry name" value="RG7MT1"/>
</dbReference>
<dbReference type="Pfam" id="PF03291">
    <property type="entry name" value="mRNA_G-N7_MeTrfase"/>
    <property type="match status" value="1"/>
</dbReference>
<feature type="site" description="mRNA cap binding" evidence="12">
    <location>
        <position position="177"/>
    </location>
</feature>
<keyword evidence="6 10" id="KW-0694">RNA-binding</keyword>
<feature type="binding site" evidence="11">
    <location>
        <position position="178"/>
    </location>
    <ligand>
        <name>S-adenosyl-L-methionine</name>
        <dbReference type="ChEBI" id="CHEBI:59789"/>
    </ligand>
</feature>
<accession>A0A9P0EYS2</accession>
<dbReference type="PROSITE" id="PS51562">
    <property type="entry name" value="RNA_CAP0_MT"/>
    <property type="match status" value="1"/>
</dbReference>
<feature type="binding site" evidence="11">
    <location>
        <position position="113"/>
    </location>
    <ligand>
        <name>S-adenosyl-L-methionine</name>
        <dbReference type="ChEBI" id="CHEBI:59789"/>
    </ligand>
</feature>
<evidence type="ECO:0000256" key="9">
    <source>
        <dbReference type="ARBA" id="ARBA00044712"/>
    </source>
</evidence>
<evidence type="ECO:0000256" key="2">
    <source>
        <dbReference type="ARBA" id="ARBA00022603"/>
    </source>
</evidence>
<dbReference type="Proteomes" id="UP001152759">
    <property type="component" value="Chromosome 1"/>
</dbReference>
<evidence type="ECO:0000313" key="14">
    <source>
        <dbReference type="EMBL" id="CAH0382476.1"/>
    </source>
</evidence>
<protein>
    <recommendedName>
        <fullName evidence="10">mRNA cap guanine-N(7) methyltransferase</fullName>
        <ecNumber evidence="10">2.1.1.56</ecNumber>
    </recommendedName>
    <alternativeName>
        <fullName evidence="10">mRNA (guanine-N(7))-methyltransferase</fullName>
    </alternativeName>
    <alternativeName>
        <fullName evidence="10">mRNA cap methyltransferase</fullName>
    </alternativeName>
</protein>
<sequence length="371" mass="42876">MSTDAKTIQEQHENERLSMRMADESTESFGNAVASHYNSIEDVGGRERQKSRIVHLRNFNNWIKGMLIDHYLKKVSEKKKHREPLKVLDLACGKGGDLLKWNQLQVTHVVGVDIAEGSIEDCKNRYNFLCNRNSKERKDHIFKGHFFAADCTKTRLRSKYDDPTTKFSIVSCQFAFHYCFESLPQAEQMLQNVSECLEPGGYFIGTLPDANTIVSRHRQAGNKKFGNEIYHIEVEDSSFSLFGAKYDFHLKGVVNCPEFLVYFPVFLRLAEKYDLVLIEKKSFPDYFNEMKDTDRGKMLLQKMSALESYPPYREKELVGEESDYEHVAKFKSLSSEDKEESPMKRIGTLTASEWEVAGLYLVFAFQKRKPS</sequence>
<keyword evidence="15" id="KW-1185">Reference proteome</keyword>
<feature type="binding site" evidence="11">
    <location>
        <position position="173"/>
    </location>
    <ligand>
        <name>S-adenosyl-L-methionine</name>
        <dbReference type="ChEBI" id="CHEBI:59789"/>
    </ligand>
</feature>
<keyword evidence="7 10" id="KW-0506">mRNA capping</keyword>
<evidence type="ECO:0000256" key="8">
    <source>
        <dbReference type="ARBA" id="ARBA00023242"/>
    </source>
</evidence>
<evidence type="ECO:0000256" key="6">
    <source>
        <dbReference type="ARBA" id="ARBA00022884"/>
    </source>
</evidence>
<feature type="binding site" evidence="11">
    <location>
        <position position="64"/>
    </location>
    <ligand>
        <name>S-adenosyl-L-methionine</name>
        <dbReference type="ChEBI" id="CHEBI:59789"/>
    </ligand>
</feature>
<evidence type="ECO:0000256" key="12">
    <source>
        <dbReference type="PIRSR" id="PIRSR028762-2"/>
    </source>
</evidence>
<dbReference type="GO" id="GO:0005634">
    <property type="term" value="C:nucleus"/>
    <property type="evidence" value="ECO:0007669"/>
    <property type="project" value="UniProtKB-SubCell"/>
</dbReference>
<feature type="domain" description="MRNA cap 0 methyltransferase" evidence="13">
    <location>
        <begin position="51"/>
        <end position="368"/>
    </location>
</feature>
<proteinExistence type="inferred from homology"/>
<dbReference type="AlphaFoldDB" id="A0A9P0EYS2"/>
<dbReference type="PIRSF" id="PIRSF028762">
    <property type="entry name" value="ABD1"/>
    <property type="match status" value="1"/>
</dbReference>
<evidence type="ECO:0000256" key="3">
    <source>
        <dbReference type="ARBA" id="ARBA00022664"/>
    </source>
</evidence>
<dbReference type="CDD" id="cd02440">
    <property type="entry name" value="AdoMet_MTases"/>
    <property type="match status" value="1"/>
</dbReference>
<dbReference type="GO" id="GO:0003723">
    <property type="term" value="F:RNA binding"/>
    <property type="evidence" value="ECO:0007669"/>
    <property type="project" value="UniProtKB-KW"/>
</dbReference>
<keyword evidence="3 10" id="KW-0507">mRNA processing</keyword>
<dbReference type="InterPro" id="IPR029063">
    <property type="entry name" value="SAM-dependent_MTases_sf"/>
</dbReference>
<keyword evidence="5 10" id="KW-0949">S-adenosyl-L-methionine</keyword>
<feature type="site" description="mRNA cap binding" evidence="12">
    <location>
        <position position="94"/>
    </location>
</feature>
<feature type="site" description="mRNA cap binding" evidence="12">
    <location>
        <position position="125"/>
    </location>
</feature>
<feature type="binding site" evidence="11">
    <location>
        <position position="91"/>
    </location>
    <ligand>
        <name>S-adenosyl-L-methionine</name>
        <dbReference type="ChEBI" id="CHEBI:59789"/>
    </ligand>
</feature>
<dbReference type="SUPFAM" id="SSF53335">
    <property type="entry name" value="S-adenosyl-L-methionine-dependent methyltransferases"/>
    <property type="match status" value="1"/>
</dbReference>
<evidence type="ECO:0000259" key="13">
    <source>
        <dbReference type="PROSITE" id="PS51562"/>
    </source>
</evidence>
<dbReference type="InterPro" id="IPR004971">
    <property type="entry name" value="mRNA_G-N7_MeTrfase_dom"/>
</dbReference>
<dbReference type="Gene3D" id="3.40.50.150">
    <property type="entry name" value="Vaccinia Virus protein VP39"/>
    <property type="match status" value="1"/>
</dbReference>
<gene>
    <name evidence="14" type="ORF">BEMITA_LOCUS2015</name>
</gene>
<feature type="binding site" evidence="12">
    <location>
        <begin position="60"/>
        <end position="61"/>
    </location>
    <ligand>
        <name>mRNA</name>
        <dbReference type="ChEBI" id="CHEBI:33699"/>
    </ligand>
</feature>
<keyword evidence="4 10" id="KW-0808">Transferase</keyword>
<name>A0A9P0EYS2_BEMTA</name>
<evidence type="ECO:0000256" key="5">
    <source>
        <dbReference type="ARBA" id="ARBA00022691"/>
    </source>
</evidence>
<evidence type="ECO:0000256" key="4">
    <source>
        <dbReference type="ARBA" id="ARBA00022679"/>
    </source>
</evidence>
<feature type="site" description="mRNA cap binding" evidence="12">
    <location>
        <position position="360"/>
    </location>
</feature>
<dbReference type="PANTHER" id="PTHR12189:SF2">
    <property type="entry name" value="MRNA CAP GUANINE-N7 METHYLTRANSFERASE"/>
    <property type="match status" value="1"/>
</dbReference>
<feature type="binding site" evidence="11">
    <location>
        <position position="150"/>
    </location>
    <ligand>
        <name>S-adenosyl-L-methionine</name>
        <dbReference type="ChEBI" id="CHEBI:59789"/>
    </ligand>
</feature>
<dbReference type="GO" id="GO:0004482">
    <property type="term" value="F:mRNA 5'-cap (guanine-N7-)-methyltransferase activity"/>
    <property type="evidence" value="ECO:0007669"/>
    <property type="project" value="UniProtKB-EC"/>
</dbReference>
<reference evidence="14" key="1">
    <citation type="submission" date="2021-12" db="EMBL/GenBank/DDBJ databases">
        <authorList>
            <person name="King R."/>
        </authorList>
    </citation>
    <scope>NUCLEOTIDE SEQUENCE</scope>
</reference>
<evidence type="ECO:0000256" key="7">
    <source>
        <dbReference type="ARBA" id="ARBA00023042"/>
    </source>
</evidence>
<keyword evidence="8 10" id="KW-0539">Nucleus</keyword>
<dbReference type="PANTHER" id="PTHR12189">
    <property type="entry name" value="MRNA GUANINE-7- METHYLTRANSFERASE"/>
    <property type="match status" value="1"/>
</dbReference>
<organism evidence="14 15">
    <name type="scientific">Bemisia tabaci</name>
    <name type="common">Sweetpotato whitefly</name>
    <name type="synonym">Aleurodes tabaci</name>
    <dbReference type="NCBI Taxonomy" id="7038"/>
    <lineage>
        <taxon>Eukaryota</taxon>
        <taxon>Metazoa</taxon>
        <taxon>Ecdysozoa</taxon>
        <taxon>Arthropoda</taxon>
        <taxon>Hexapoda</taxon>
        <taxon>Insecta</taxon>
        <taxon>Pterygota</taxon>
        <taxon>Neoptera</taxon>
        <taxon>Paraneoptera</taxon>
        <taxon>Hemiptera</taxon>
        <taxon>Sternorrhyncha</taxon>
        <taxon>Aleyrodoidea</taxon>
        <taxon>Aleyrodidae</taxon>
        <taxon>Aleyrodinae</taxon>
        <taxon>Bemisia</taxon>
    </lineage>
</organism>
<evidence type="ECO:0000313" key="15">
    <source>
        <dbReference type="Proteomes" id="UP001152759"/>
    </source>
</evidence>
<evidence type="ECO:0000256" key="1">
    <source>
        <dbReference type="ARBA" id="ARBA00004123"/>
    </source>
</evidence>
<keyword evidence="2 10" id="KW-0489">Methyltransferase</keyword>
<comment type="similarity">
    <text evidence="10">Belongs to the class I-like SAM-binding methyltransferase superfamily. mRNA cap 0 methyltransferase family.</text>
</comment>
<dbReference type="EMBL" id="OU963862">
    <property type="protein sequence ID" value="CAH0382476.1"/>
    <property type="molecule type" value="Genomic_DNA"/>
</dbReference>
<evidence type="ECO:0000256" key="11">
    <source>
        <dbReference type="PIRSR" id="PIRSR028762-1"/>
    </source>
</evidence>
<dbReference type="EC" id="2.1.1.56" evidence="10"/>